<dbReference type="PANTHER" id="PTHR15574">
    <property type="entry name" value="WD REPEAT DOMAIN-CONTAINING FAMILY"/>
    <property type="match status" value="1"/>
</dbReference>
<dbReference type="EMBL" id="CP144693">
    <property type="protein sequence ID" value="WVZ01561.1"/>
    <property type="molecule type" value="Genomic_DNA"/>
</dbReference>
<evidence type="ECO:0000256" key="2">
    <source>
        <dbReference type="ARBA" id="ARBA00022737"/>
    </source>
</evidence>
<gene>
    <name evidence="5" type="ORF">V8G54_027630</name>
</gene>
<evidence type="ECO:0000256" key="1">
    <source>
        <dbReference type="ARBA" id="ARBA00022574"/>
    </source>
</evidence>
<evidence type="ECO:0000313" key="6">
    <source>
        <dbReference type="Proteomes" id="UP001374535"/>
    </source>
</evidence>
<evidence type="ECO:0008006" key="7">
    <source>
        <dbReference type="Google" id="ProtNLM"/>
    </source>
</evidence>
<feature type="region of interest" description="Disordered" evidence="4">
    <location>
        <begin position="542"/>
        <end position="568"/>
    </location>
</feature>
<dbReference type="InterPro" id="IPR015943">
    <property type="entry name" value="WD40/YVTN_repeat-like_dom_sf"/>
</dbReference>
<dbReference type="GO" id="GO:0080008">
    <property type="term" value="C:Cul4-RING E3 ubiquitin ligase complex"/>
    <property type="evidence" value="ECO:0007669"/>
    <property type="project" value="TreeGrafter"/>
</dbReference>
<feature type="repeat" description="WD" evidence="3">
    <location>
        <begin position="142"/>
        <end position="183"/>
    </location>
</feature>
<reference evidence="5 6" key="1">
    <citation type="journal article" date="2023" name="Life. Sci Alliance">
        <title>Evolutionary insights into 3D genome organization and epigenetic landscape of Vigna mungo.</title>
        <authorList>
            <person name="Junaid A."/>
            <person name="Singh B."/>
            <person name="Bhatia S."/>
        </authorList>
    </citation>
    <scope>NUCLEOTIDE SEQUENCE [LARGE SCALE GENOMIC DNA]</scope>
    <source>
        <strain evidence="5">Urdbean</strain>
    </source>
</reference>
<proteinExistence type="predicted"/>
<sequence length="568" mass="62673">MKLVEEMRSPLLTAGSDNRNGGNLKRESVPTQSLPCLHVTTRPSPNGESLKLASSTKGIKHLPLQLQLHQTLSKKIWKTSIITEALPMPILDLHVALRIFSGESSASLIPALLPVAFQLPRFSSISLSHSVLVKSLNLYGKLDGHGGCVNAVEFNSTGDLLVSGSDDRQVMLWNWASKARLLAYPSGHTDNIFQTKIMPFSGDCRIITSAGDGQVRLGLFREDGGVETTLLGKHHGCVYKLAVEPGSPHIFYSSGEDGFIQHFDLRSNSATKLFCCSSSTGKQTPSKIGLTSIVIDCRNPYYFAVGGSDEYARVYDLRKCQWVSSRNSDQPVSTFCPRHLIGSNNVHITGLAYSNNSELLVSYNDELIYLFQKNEGMCSSPSSEDLKNTNEPQVYSGHRNAQTIKGVNFFGPNDEYVLSGSDCGHIFIWKKKEAKLVRLMVGDQHVVNQLEAHPHIPILATCGIEKNVKIWAPQGNDIPPLPGNVKEIMEANRQGREDRSRVTLTPDVIMHVLRLQRRQTLAYIERRHSRADIMSDDDDAEGYLLGRLDGDASSEEDSPGNSRDCNIS</sequence>
<protein>
    <recommendedName>
        <fullName evidence="7">DDB1-and CUL4-associated factor 8</fullName>
    </recommendedName>
</protein>
<feature type="compositionally biased region" description="Polar residues" evidence="4">
    <location>
        <begin position="559"/>
        <end position="568"/>
    </location>
</feature>
<dbReference type="Gene3D" id="2.130.10.10">
    <property type="entry name" value="YVTN repeat-like/Quinoprotein amine dehydrogenase"/>
    <property type="match status" value="1"/>
</dbReference>
<accession>A0AAQ3RRK6</accession>
<dbReference type="AlphaFoldDB" id="A0AAQ3RRK6"/>
<evidence type="ECO:0000313" key="5">
    <source>
        <dbReference type="EMBL" id="WVZ01561.1"/>
    </source>
</evidence>
<dbReference type="Pfam" id="PF00400">
    <property type="entry name" value="WD40"/>
    <property type="match status" value="2"/>
</dbReference>
<keyword evidence="6" id="KW-1185">Reference proteome</keyword>
<dbReference type="InterPro" id="IPR001680">
    <property type="entry name" value="WD40_rpt"/>
</dbReference>
<dbReference type="GO" id="GO:0005737">
    <property type="term" value="C:cytoplasm"/>
    <property type="evidence" value="ECO:0007669"/>
    <property type="project" value="TreeGrafter"/>
</dbReference>
<dbReference type="InterPro" id="IPR045151">
    <property type="entry name" value="DCAF8"/>
</dbReference>
<name>A0AAQ3RRK6_VIGMU</name>
<organism evidence="5 6">
    <name type="scientific">Vigna mungo</name>
    <name type="common">Black gram</name>
    <name type="synonym">Phaseolus mungo</name>
    <dbReference type="NCBI Taxonomy" id="3915"/>
    <lineage>
        <taxon>Eukaryota</taxon>
        <taxon>Viridiplantae</taxon>
        <taxon>Streptophyta</taxon>
        <taxon>Embryophyta</taxon>
        <taxon>Tracheophyta</taxon>
        <taxon>Spermatophyta</taxon>
        <taxon>Magnoliopsida</taxon>
        <taxon>eudicotyledons</taxon>
        <taxon>Gunneridae</taxon>
        <taxon>Pentapetalae</taxon>
        <taxon>rosids</taxon>
        <taxon>fabids</taxon>
        <taxon>Fabales</taxon>
        <taxon>Fabaceae</taxon>
        <taxon>Papilionoideae</taxon>
        <taxon>50 kb inversion clade</taxon>
        <taxon>NPAAA clade</taxon>
        <taxon>indigoferoid/millettioid clade</taxon>
        <taxon>Phaseoleae</taxon>
        <taxon>Vigna</taxon>
    </lineage>
</organism>
<keyword evidence="1 3" id="KW-0853">WD repeat</keyword>
<dbReference type="PROSITE" id="PS50294">
    <property type="entry name" value="WD_REPEATS_REGION"/>
    <property type="match status" value="1"/>
</dbReference>
<dbReference type="SUPFAM" id="SSF50978">
    <property type="entry name" value="WD40 repeat-like"/>
    <property type="match status" value="1"/>
</dbReference>
<dbReference type="InterPro" id="IPR036322">
    <property type="entry name" value="WD40_repeat_dom_sf"/>
</dbReference>
<dbReference type="SMART" id="SM00320">
    <property type="entry name" value="WD40"/>
    <property type="match status" value="7"/>
</dbReference>
<evidence type="ECO:0000256" key="4">
    <source>
        <dbReference type="SAM" id="MobiDB-lite"/>
    </source>
</evidence>
<dbReference type="Proteomes" id="UP001374535">
    <property type="component" value="Chromosome 8"/>
</dbReference>
<feature type="region of interest" description="Disordered" evidence="4">
    <location>
        <begin position="1"/>
        <end position="32"/>
    </location>
</feature>
<evidence type="ECO:0000256" key="3">
    <source>
        <dbReference type="PROSITE-ProRule" id="PRU00221"/>
    </source>
</evidence>
<dbReference type="PROSITE" id="PS50082">
    <property type="entry name" value="WD_REPEATS_2"/>
    <property type="match status" value="1"/>
</dbReference>
<keyword evidence="2" id="KW-0677">Repeat</keyword>
<dbReference type="PANTHER" id="PTHR15574:SF65">
    <property type="entry name" value="TRANSDUCIN_WD40 REPEAT-LIKE SUPERFAMILY PROTEIN"/>
    <property type="match status" value="1"/>
</dbReference>